<dbReference type="PANTHER" id="PTHR30476">
    <property type="entry name" value="UPF0234 PROTEIN YAJQ"/>
    <property type="match status" value="1"/>
</dbReference>
<dbReference type="PANTHER" id="PTHR30476:SF0">
    <property type="entry name" value="UPF0234 PROTEIN YAJQ"/>
    <property type="match status" value="1"/>
</dbReference>
<dbReference type="Gene3D" id="3.30.70.990">
    <property type="entry name" value="YajQ-like, domain 2"/>
    <property type="match status" value="1"/>
</dbReference>
<keyword evidence="1" id="KW-0547">Nucleotide-binding</keyword>
<protein>
    <recommendedName>
        <fullName evidence="3">DUF520 family protein</fullName>
    </recommendedName>
</protein>
<dbReference type="GO" id="GO:0005829">
    <property type="term" value="C:cytosol"/>
    <property type="evidence" value="ECO:0007669"/>
    <property type="project" value="TreeGrafter"/>
</dbReference>
<feature type="non-terminal residue" evidence="2">
    <location>
        <position position="36"/>
    </location>
</feature>
<gene>
    <name evidence="2" type="ORF">METZ01_LOCUS90373</name>
</gene>
<dbReference type="SUPFAM" id="SSF89963">
    <property type="entry name" value="YajQ-like"/>
    <property type="match status" value="1"/>
</dbReference>
<evidence type="ECO:0008006" key="3">
    <source>
        <dbReference type="Google" id="ProtNLM"/>
    </source>
</evidence>
<dbReference type="AlphaFoldDB" id="A0A381VAX8"/>
<dbReference type="EMBL" id="UINC01008333">
    <property type="protein sequence ID" value="SVA37519.1"/>
    <property type="molecule type" value="Genomic_DNA"/>
</dbReference>
<dbReference type="GO" id="GO:0000166">
    <property type="term" value="F:nucleotide binding"/>
    <property type="evidence" value="ECO:0007669"/>
    <property type="project" value="UniProtKB-KW"/>
</dbReference>
<dbReference type="InterPro" id="IPR007551">
    <property type="entry name" value="YajQ/Smlt4090-like"/>
</dbReference>
<accession>A0A381VAX8</accession>
<dbReference type="InterPro" id="IPR036183">
    <property type="entry name" value="YajQ-like_sf"/>
</dbReference>
<name>A0A381VAX8_9ZZZZ</name>
<dbReference type="InterPro" id="IPR035570">
    <property type="entry name" value="UPF0234_N"/>
</dbReference>
<reference evidence="2" key="1">
    <citation type="submission" date="2018-05" db="EMBL/GenBank/DDBJ databases">
        <authorList>
            <person name="Lanie J.A."/>
            <person name="Ng W.-L."/>
            <person name="Kazmierczak K.M."/>
            <person name="Andrzejewski T.M."/>
            <person name="Davidsen T.M."/>
            <person name="Wayne K.J."/>
            <person name="Tettelin H."/>
            <person name="Glass J.I."/>
            <person name="Rusch D."/>
            <person name="Podicherti R."/>
            <person name="Tsui H.-C.T."/>
            <person name="Winkler M.E."/>
        </authorList>
    </citation>
    <scope>NUCLEOTIDE SEQUENCE</scope>
</reference>
<evidence type="ECO:0000313" key="2">
    <source>
        <dbReference type="EMBL" id="SVA37519.1"/>
    </source>
</evidence>
<dbReference type="Pfam" id="PF04461">
    <property type="entry name" value="YajQ"/>
    <property type="match status" value="1"/>
</dbReference>
<proteinExistence type="predicted"/>
<sequence>MPSFDIVSEVVWHEVGNSVDQANREIKNRYDFKGSD</sequence>
<organism evidence="2">
    <name type="scientific">marine metagenome</name>
    <dbReference type="NCBI Taxonomy" id="408172"/>
    <lineage>
        <taxon>unclassified sequences</taxon>
        <taxon>metagenomes</taxon>
        <taxon>ecological metagenomes</taxon>
    </lineage>
</organism>
<evidence type="ECO:0000256" key="1">
    <source>
        <dbReference type="ARBA" id="ARBA00022741"/>
    </source>
</evidence>